<evidence type="ECO:0000313" key="1">
    <source>
        <dbReference type="EMBL" id="BAY59239.1"/>
    </source>
</evidence>
<proteinExistence type="predicted"/>
<dbReference type="EMBL" id="AP018204">
    <property type="protein sequence ID" value="BAY59239.1"/>
    <property type="molecule type" value="Genomic_DNA"/>
</dbReference>
<dbReference type="AlphaFoldDB" id="A0A1Z4JRA0"/>
<evidence type="ECO:0000313" key="2">
    <source>
        <dbReference type="Proteomes" id="UP000217895"/>
    </source>
</evidence>
<dbReference type="Proteomes" id="UP000217895">
    <property type="component" value="Plasmid Plasmid1 dna"/>
</dbReference>
<geneLocation type="plasmid" evidence="1">
    <name>plasmid1</name>
</geneLocation>
<organism evidence="1 2">
    <name type="scientific">Leptolyngbya boryana NIES-2135</name>
    <dbReference type="NCBI Taxonomy" id="1973484"/>
    <lineage>
        <taxon>Bacteria</taxon>
        <taxon>Bacillati</taxon>
        <taxon>Cyanobacteriota</taxon>
        <taxon>Cyanophyceae</taxon>
        <taxon>Leptolyngbyales</taxon>
        <taxon>Leptolyngbyaceae</taxon>
        <taxon>Leptolyngbya group</taxon>
        <taxon>Leptolyngbya</taxon>
    </lineage>
</organism>
<keyword evidence="1" id="KW-0614">Plasmid</keyword>
<name>A0A1Z4JRA0_LEPBY</name>
<accession>A0A1Z4JRA0</accession>
<reference evidence="1 2" key="1">
    <citation type="submission" date="2017-06" db="EMBL/GenBank/DDBJ databases">
        <title>Genome sequencing of cyanobaciteial culture collection at National Institute for Environmental Studies (NIES).</title>
        <authorList>
            <person name="Hirose Y."/>
            <person name="Shimura Y."/>
            <person name="Fujisawa T."/>
            <person name="Nakamura Y."/>
            <person name="Kawachi M."/>
        </authorList>
    </citation>
    <scope>NUCLEOTIDE SEQUENCE [LARGE SCALE GENOMIC DNA]</scope>
    <source>
        <strain evidence="1 2">NIES-2135</strain>
        <plasmid evidence="2">Plasmid Plasmid1 dna</plasmid>
    </source>
</reference>
<sequence length="134" mass="15760">MKRKDVDEFEKLCGQLQSTYHELSALSKKSPNDAVNTFKLKFVNRLLNQSNSLLGDKYRPFDDFFEFDTDDVPKNSDAVFMLSQYIECFEKFRADSIIYKSGWKWVVDAEEGEKGDEQGFVYIETIVPKRLRYK</sequence>
<keyword evidence="2" id="KW-1185">Reference proteome</keyword>
<gene>
    <name evidence="1" type="ORF">NIES2135_61160</name>
</gene>
<protein>
    <submittedName>
        <fullName evidence="1">Uncharacterized protein</fullName>
    </submittedName>
</protein>